<dbReference type="EMBL" id="JANVFS010000012">
    <property type="protein sequence ID" value="KAJ4484208.1"/>
    <property type="molecule type" value="Genomic_DNA"/>
</dbReference>
<evidence type="ECO:0000256" key="2">
    <source>
        <dbReference type="SAM" id="Phobius"/>
    </source>
</evidence>
<keyword evidence="2" id="KW-0812">Transmembrane</keyword>
<evidence type="ECO:0000313" key="4">
    <source>
        <dbReference type="Proteomes" id="UP001150238"/>
    </source>
</evidence>
<feature type="transmembrane region" description="Helical" evidence="2">
    <location>
        <begin position="87"/>
        <end position="106"/>
    </location>
</feature>
<feature type="transmembrane region" description="Helical" evidence="2">
    <location>
        <begin position="233"/>
        <end position="252"/>
    </location>
</feature>
<feature type="region of interest" description="Disordered" evidence="1">
    <location>
        <begin position="196"/>
        <end position="216"/>
    </location>
</feature>
<organism evidence="3 4">
    <name type="scientific">Lentinula lateritia</name>
    <dbReference type="NCBI Taxonomy" id="40482"/>
    <lineage>
        <taxon>Eukaryota</taxon>
        <taxon>Fungi</taxon>
        <taxon>Dikarya</taxon>
        <taxon>Basidiomycota</taxon>
        <taxon>Agaricomycotina</taxon>
        <taxon>Agaricomycetes</taxon>
        <taxon>Agaricomycetidae</taxon>
        <taxon>Agaricales</taxon>
        <taxon>Marasmiineae</taxon>
        <taxon>Omphalotaceae</taxon>
        <taxon>Lentinula</taxon>
    </lineage>
</organism>
<gene>
    <name evidence="3" type="ORF">C8J55DRAFT_38155</name>
</gene>
<comment type="caution">
    <text evidence="3">The sequence shown here is derived from an EMBL/GenBank/DDBJ whole genome shotgun (WGS) entry which is preliminary data.</text>
</comment>
<sequence>MNSPTGNSRRPEPDRGAPMVTASAFTDIHNCASCGDQSGRRLLLGATPAPLIFSTNSQVSVSSLLPLYFHTSHPRLRSNFRTRTMKFTSTILAGSYLLLGPVAILAQDSSTSTDTAAAESSALSAASSVVSADAGSVTVIDGFTITIPSGISIPSIPSAVLSDTSLIASIASSITATLTGSLASEASSILNEITGGSASSTSTGTSATTTGSGSSVASASSTSASNGAMSLEGGVIGLIGSVGAGLLAGMWIL</sequence>
<keyword evidence="2" id="KW-0472">Membrane</keyword>
<evidence type="ECO:0000313" key="3">
    <source>
        <dbReference type="EMBL" id="KAJ4484208.1"/>
    </source>
</evidence>
<dbReference type="AlphaFoldDB" id="A0A9W9AJC8"/>
<keyword evidence="2" id="KW-1133">Transmembrane helix</keyword>
<accession>A0A9W9AJC8</accession>
<name>A0A9W9AJC8_9AGAR</name>
<dbReference type="Proteomes" id="UP001150238">
    <property type="component" value="Unassembled WGS sequence"/>
</dbReference>
<reference evidence="3" key="1">
    <citation type="submission" date="2022-08" db="EMBL/GenBank/DDBJ databases">
        <authorList>
            <consortium name="DOE Joint Genome Institute"/>
            <person name="Min B."/>
            <person name="Riley R."/>
            <person name="Sierra-Patev S."/>
            <person name="Naranjo-Ortiz M."/>
            <person name="Looney B."/>
            <person name="Konkel Z."/>
            <person name="Slot J.C."/>
            <person name="Sakamoto Y."/>
            <person name="Steenwyk J.L."/>
            <person name="Rokas A."/>
            <person name="Carro J."/>
            <person name="Camarero S."/>
            <person name="Ferreira P."/>
            <person name="Molpeceres G."/>
            <person name="Ruiz-Duenas F.J."/>
            <person name="Serrano A."/>
            <person name="Henrissat B."/>
            <person name="Drula E."/>
            <person name="Hughes K.W."/>
            <person name="Mata J.L."/>
            <person name="Ishikawa N.K."/>
            <person name="Vargas-Isla R."/>
            <person name="Ushijima S."/>
            <person name="Smith C.A."/>
            <person name="Ahrendt S."/>
            <person name="Andreopoulos W."/>
            <person name="He G."/>
            <person name="Labutti K."/>
            <person name="Lipzen A."/>
            <person name="Ng V."/>
            <person name="Sandor L."/>
            <person name="Barry K."/>
            <person name="Martinez A.T."/>
            <person name="Xiao Y."/>
            <person name="Gibbons J.G."/>
            <person name="Terashima K."/>
            <person name="Hibbett D.S."/>
            <person name="Grigoriev I.V."/>
        </authorList>
    </citation>
    <scope>NUCLEOTIDE SEQUENCE</scope>
    <source>
        <strain evidence="3">Sp2 HRB7682 ss15</strain>
    </source>
</reference>
<reference evidence="3" key="2">
    <citation type="journal article" date="2023" name="Proc. Natl. Acad. Sci. U.S.A.">
        <title>A global phylogenomic analysis of the shiitake genus Lentinula.</title>
        <authorList>
            <person name="Sierra-Patev S."/>
            <person name="Min B."/>
            <person name="Naranjo-Ortiz M."/>
            <person name="Looney B."/>
            <person name="Konkel Z."/>
            <person name="Slot J.C."/>
            <person name="Sakamoto Y."/>
            <person name="Steenwyk J.L."/>
            <person name="Rokas A."/>
            <person name="Carro J."/>
            <person name="Camarero S."/>
            <person name="Ferreira P."/>
            <person name="Molpeceres G."/>
            <person name="Ruiz-Duenas F.J."/>
            <person name="Serrano A."/>
            <person name="Henrissat B."/>
            <person name="Drula E."/>
            <person name="Hughes K.W."/>
            <person name="Mata J.L."/>
            <person name="Ishikawa N.K."/>
            <person name="Vargas-Isla R."/>
            <person name="Ushijima S."/>
            <person name="Smith C.A."/>
            <person name="Donoghue J."/>
            <person name="Ahrendt S."/>
            <person name="Andreopoulos W."/>
            <person name="He G."/>
            <person name="LaButti K."/>
            <person name="Lipzen A."/>
            <person name="Ng V."/>
            <person name="Riley R."/>
            <person name="Sandor L."/>
            <person name="Barry K."/>
            <person name="Martinez A.T."/>
            <person name="Xiao Y."/>
            <person name="Gibbons J.G."/>
            <person name="Terashima K."/>
            <person name="Grigoriev I.V."/>
            <person name="Hibbett D."/>
        </authorList>
    </citation>
    <scope>NUCLEOTIDE SEQUENCE</scope>
    <source>
        <strain evidence="3">Sp2 HRB7682 ss15</strain>
    </source>
</reference>
<evidence type="ECO:0000256" key="1">
    <source>
        <dbReference type="SAM" id="MobiDB-lite"/>
    </source>
</evidence>
<protein>
    <submittedName>
        <fullName evidence="3">Uncharacterized protein</fullName>
    </submittedName>
</protein>
<proteinExistence type="predicted"/>